<protein>
    <recommendedName>
        <fullName evidence="3">NUDIX hydrolase</fullName>
    </recommendedName>
</protein>
<evidence type="ECO:0000313" key="2">
    <source>
        <dbReference type="Proteomes" id="UP001597045"/>
    </source>
</evidence>
<dbReference type="Proteomes" id="UP001597045">
    <property type="component" value="Unassembled WGS sequence"/>
</dbReference>
<dbReference type="EMBL" id="JBHTIS010004394">
    <property type="protein sequence ID" value="MFD1052407.1"/>
    <property type="molecule type" value="Genomic_DNA"/>
</dbReference>
<accession>A0ABW3MQ75</accession>
<gene>
    <name evidence="1" type="ORF">ACFQ1S_45900</name>
</gene>
<organism evidence="1 2">
    <name type="scientific">Kibdelosporangium lantanae</name>
    <dbReference type="NCBI Taxonomy" id="1497396"/>
    <lineage>
        <taxon>Bacteria</taxon>
        <taxon>Bacillati</taxon>
        <taxon>Actinomycetota</taxon>
        <taxon>Actinomycetes</taxon>
        <taxon>Pseudonocardiales</taxon>
        <taxon>Pseudonocardiaceae</taxon>
        <taxon>Kibdelosporangium</taxon>
    </lineage>
</organism>
<keyword evidence="2" id="KW-1185">Reference proteome</keyword>
<proteinExistence type="predicted"/>
<feature type="non-terminal residue" evidence="1">
    <location>
        <position position="1"/>
    </location>
</feature>
<evidence type="ECO:0008006" key="3">
    <source>
        <dbReference type="Google" id="ProtNLM"/>
    </source>
</evidence>
<sequence length="91" mass="10350">LARPDDYPLLQRGFTEHEEDGRRYLVDYTYFPADWSADQAQEAEDGAWASPELVRDEVTGLWSGMWQGMELAGYYDSATDKVLVSFPVISP</sequence>
<comment type="caution">
    <text evidence="1">The sequence shown here is derived from an EMBL/GenBank/DDBJ whole genome shotgun (WGS) entry which is preliminary data.</text>
</comment>
<reference evidence="2" key="1">
    <citation type="journal article" date="2019" name="Int. J. Syst. Evol. Microbiol.">
        <title>The Global Catalogue of Microorganisms (GCM) 10K type strain sequencing project: providing services to taxonomists for standard genome sequencing and annotation.</title>
        <authorList>
            <consortium name="The Broad Institute Genomics Platform"/>
            <consortium name="The Broad Institute Genome Sequencing Center for Infectious Disease"/>
            <person name="Wu L."/>
            <person name="Ma J."/>
        </authorList>
    </citation>
    <scope>NUCLEOTIDE SEQUENCE [LARGE SCALE GENOMIC DNA]</scope>
    <source>
        <strain evidence="2">JCM 31486</strain>
    </source>
</reference>
<evidence type="ECO:0000313" key="1">
    <source>
        <dbReference type="EMBL" id="MFD1052407.1"/>
    </source>
</evidence>
<name>A0ABW3MQ75_9PSEU</name>